<dbReference type="GO" id="GO:0003684">
    <property type="term" value="F:damaged DNA binding"/>
    <property type="evidence" value="ECO:0007669"/>
    <property type="project" value="InterPro"/>
</dbReference>
<evidence type="ECO:0000256" key="5">
    <source>
        <dbReference type="ARBA" id="ARBA00022679"/>
    </source>
</evidence>
<dbReference type="GO" id="GO:0003887">
    <property type="term" value="F:DNA-directed DNA polymerase activity"/>
    <property type="evidence" value="ECO:0007669"/>
    <property type="project" value="UniProtKB-UniRule"/>
</dbReference>
<dbReference type="InterPro" id="IPR043502">
    <property type="entry name" value="DNA/RNA_pol_sf"/>
</dbReference>
<keyword evidence="11 15" id="KW-0239">DNA-directed DNA polymerase</keyword>
<evidence type="ECO:0000259" key="16">
    <source>
        <dbReference type="PROSITE" id="PS50173"/>
    </source>
</evidence>
<feature type="active site" evidence="15">
    <location>
        <position position="104"/>
    </location>
</feature>
<keyword evidence="8 15" id="KW-0479">Metal-binding</keyword>
<evidence type="ECO:0000256" key="3">
    <source>
        <dbReference type="ARBA" id="ARBA00022457"/>
    </source>
</evidence>
<gene>
    <name evidence="15 17" type="primary">dinB</name>
    <name evidence="17" type="ORF">E1H14_04325</name>
</gene>
<keyword evidence="5 15" id="KW-0808">Transferase</keyword>
<dbReference type="GO" id="GO:0006281">
    <property type="term" value="P:DNA repair"/>
    <property type="evidence" value="ECO:0007669"/>
    <property type="project" value="UniProtKB-UniRule"/>
</dbReference>
<dbReference type="SUPFAM" id="SSF56672">
    <property type="entry name" value="DNA/RNA polymerases"/>
    <property type="match status" value="1"/>
</dbReference>
<dbReference type="PROSITE" id="PS50173">
    <property type="entry name" value="UMUC"/>
    <property type="match status" value="1"/>
</dbReference>
<dbReference type="InterPro" id="IPR001126">
    <property type="entry name" value="UmuC"/>
</dbReference>
<dbReference type="AlphaFoldDB" id="A0A5A9W8V9"/>
<comment type="caution">
    <text evidence="17">The sequence shown here is derived from an EMBL/GenBank/DDBJ whole genome shotgun (WGS) entry which is preliminary data.</text>
</comment>
<dbReference type="InterPro" id="IPR043128">
    <property type="entry name" value="Rev_trsase/Diguanyl_cyclase"/>
</dbReference>
<evidence type="ECO:0000256" key="8">
    <source>
        <dbReference type="ARBA" id="ARBA00022723"/>
    </source>
</evidence>
<evidence type="ECO:0000256" key="14">
    <source>
        <dbReference type="ARBA" id="ARBA00049244"/>
    </source>
</evidence>
<dbReference type="Gene3D" id="3.40.1170.60">
    <property type="match status" value="1"/>
</dbReference>
<feature type="binding site" evidence="15">
    <location>
        <position position="103"/>
    </location>
    <ligand>
        <name>Mg(2+)</name>
        <dbReference type="ChEBI" id="CHEBI:18420"/>
    </ligand>
</feature>
<name>A0A5A9W8V9_9GAMM</name>
<keyword evidence="3 15" id="KW-0515">Mutator protein</keyword>
<dbReference type="Pfam" id="PF11799">
    <property type="entry name" value="IMS_C"/>
    <property type="match status" value="1"/>
</dbReference>
<dbReference type="NCBIfam" id="NF002677">
    <property type="entry name" value="PRK02406.1"/>
    <property type="match status" value="1"/>
</dbReference>
<comment type="catalytic activity">
    <reaction evidence="14 15">
        <text>DNA(n) + a 2'-deoxyribonucleoside 5'-triphosphate = DNA(n+1) + diphosphate</text>
        <dbReference type="Rhea" id="RHEA:22508"/>
        <dbReference type="Rhea" id="RHEA-COMP:17339"/>
        <dbReference type="Rhea" id="RHEA-COMP:17340"/>
        <dbReference type="ChEBI" id="CHEBI:33019"/>
        <dbReference type="ChEBI" id="CHEBI:61560"/>
        <dbReference type="ChEBI" id="CHEBI:173112"/>
        <dbReference type="EC" id="2.7.7.7"/>
    </reaction>
</comment>
<keyword evidence="4 15" id="KW-0963">Cytoplasm</keyword>
<dbReference type="OrthoDB" id="9808813at2"/>
<dbReference type="Pfam" id="PF00817">
    <property type="entry name" value="IMS"/>
    <property type="match status" value="1"/>
</dbReference>
<dbReference type="Proteomes" id="UP000325302">
    <property type="component" value="Unassembled WGS sequence"/>
</dbReference>
<keyword evidence="18" id="KW-1185">Reference proteome</keyword>
<accession>A0A5A9W8V9</accession>
<dbReference type="PANTHER" id="PTHR11076:SF33">
    <property type="entry name" value="DNA POLYMERASE KAPPA"/>
    <property type="match status" value="1"/>
</dbReference>
<keyword evidence="7 15" id="KW-0235">DNA replication</keyword>
<dbReference type="Gene3D" id="1.10.150.20">
    <property type="entry name" value="5' to 3' exonuclease, C-terminal subdomain"/>
    <property type="match status" value="1"/>
</dbReference>
<keyword evidence="12 15" id="KW-0238">DNA-binding</keyword>
<dbReference type="InterPro" id="IPR053848">
    <property type="entry name" value="IMS_HHH_1"/>
</dbReference>
<feature type="binding site" evidence="15">
    <location>
        <position position="8"/>
    </location>
    <ligand>
        <name>Mg(2+)</name>
        <dbReference type="ChEBI" id="CHEBI:18420"/>
    </ligand>
</feature>
<evidence type="ECO:0000256" key="9">
    <source>
        <dbReference type="ARBA" id="ARBA00022763"/>
    </source>
</evidence>
<evidence type="ECO:0000256" key="15">
    <source>
        <dbReference type="HAMAP-Rule" id="MF_01113"/>
    </source>
</evidence>
<keyword evidence="6 15" id="KW-0548">Nucleotidyltransferase</keyword>
<dbReference type="GO" id="GO:0009432">
    <property type="term" value="P:SOS response"/>
    <property type="evidence" value="ECO:0007669"/>
    <property type="project" value="TreeGrafter"/>
</dbReference>
<feature type="site" description="Substrate discrimination" evidence="15">
    <location>
        <position position="13"/>
    </location>
</feature>
<dbReference type="Gene3D" id="3.30.1490.100">
    <property type="entry name" value="DNA polymerase, Y-family, little finger domain"/>
    <property type="match status" value="1"/>
</dbReference>
<evidence type="ECO:0000313" key="18">
    <source>
        <dbReference type="Proteomes" id="UP000325302"/>
    </source>
</evidence>
<comment type="subunit">
    <text evidence="15">Monomer.</text>
</comment>
<comment type="cofactor">
    <cofactor evidence="15">
        <name>Mg(2+)</name>
        <dbReference type="ChEBI" id="CHEBI:18420"/>
    </cofactor>
    <text evidence="15">Binds 2 magnesium ions per subunit.</text>
</comment>
<proteinExistence type="inferred from homology"/>
<dbReference type="RefSeq" id="WP_149390224.1">
    <property type="nucleotide sequence ID" value="NZ_SMRS01000002.1"/>
</dbReference>
<dbReference type="InterPro" id="IPR017961">
    <property type="entry name" value="DNA_pol_Y-fam_little_finger"/>
</dbReference>
<evidence type="ECO:0000256" key="2">
    <source>
        <dbReference type="ARBA" id="ARBA00010945"/>
    </source>
</evidence>
<dbReference type="InterPro" id="IPR036775">
    <property type="entry name" value="DNA_pol_Y-fam_lit_finger_sf"/>
</dbReference>
<keyword evidence="13 15" id="KW-0234">DNA repair</keyword>
<dbReference type="GO" id="GO:0000287">
    <property type="term" value="F:magnesium ion binding"/>
    <property type="evidence" value="ECO:0007669"/>
    <property type="project" value="UniProtKB-UniRule"/>
</dbReference>
<organism evidence="17 18">
    <name type="scientific">Nitrincola tapanii</name>
    <dbReference type="NCBI Taxonomy" id="1708751"/>
    <lineage>
        <taxon>Bacteria</taxon>
        <taxon>Pseudomonadati</taxon>
        <taxon>Pseudomonadota</taxon>
        <taxon>Gammaproteobacteria</taxon>
        <taxon>Oceanospirillales</taxon>
        <taxon>Oceanospirillaceae</taxon>
        <taxon>Nitrincola</taxon>
    </lineage>
</organism>
<dbReference type="EMBL" id="SMRS01000002">
    <property type="protein sequence ID" value="KAA0875921.1"/>
    <property type="molecule type" value="Genomic_DNA"/>
</dbReference>
<evidence type="ECO:0000256" key="12">
    <source>
        <dbReference type="ARBA" id="ARBA00023125"/>
    </source>
</evidence>
<dbReference type="Gene3D" id="3.30.70.270">
    <property type="match status" value="1"/>
</dbReference>
<dbReference type="GO" id="GO:0006261">
    <property type="term" value="P:DNA-templated DNA replication"/>
    <property type="evidence" value="ECO:0007669"/>
    <property type="project" value="UniProtKB-UniRule"/>
</dbReference>
<dbReference type="CDD" id="cd03586">
    <property type="entry name" value="PolY_Pol_IV_kappa"/>
    <property type="match status" value="1"/>
</dbReference>
<evidence type="ECO:0000256" key="1">
    <source>
        <dbReference type="ARBA" id="ARBA00004496"/>
    </source>
</evidence>
<evidence type="ECO:0000256" key="13">
    <source>
        <dbReference type="ARBA" id="ARBA00023204"/>
    </source>
</evidence>
<feature type="domain" description="UmuC" evidence="16">
    <location>
        <begin position="4"/>
        <end position="185"/>
    </location>
</feature>
<dbReference type="HAMAP" id="MF_01113">
    <property type="entry name" value="DNApol_IV"/>
    <property type="match status" value="1"/>
</dbReference>
<evidence type="ECO:0000256" key="7">
    <source>
        <dbReference type="ARBA" id="ARBA00022705"/>
    </source>
</evidence>
<keyword evidence="9 15" id="KW-0227">DNA damage</keyword>
<protein>
    <recommendedName>
        <fullName evidence="15">DNA polymerase IV</fullName>
        <shortName evidence="15">Pol IV</shortName>
        <ecNumber evidence="15">2.7.7.7</ecNumber>
    </recommendedName>
</protein>
<evidence type="ECO:0000313" key="17">
    <source>
        <dbReference type="EMBL" id="KAA0875921.1"/>
    </source>
</evidence>
<comment type="similarity">
    <text evidence="2 15">Belongs to the DNA polymerase type-Y family.</text>
</comment>
<keyword evidence="10 15" id="KW-0460">Magnesium</keyword>
<evidence type="ECO:0000256" key="4">
    <source>
        <dbReference type="ARBA" id="ARBA00022490"/>
    </source>
</evidence>
<evidence type="ECO:0000256" key="10">
    <source>
        <dbReference type="ARBA" id="ARBA00022842"/>
    </source>
</evidence>
<reference evidence="17 18" key="1">
    <citation type="submission" date="2019-03" db="EMBL/GenBank/DDBJ databases">
        <title>Nitrincola sp. nov. isolated from an Indian soda lake.</title>
        <authorList>
            <person name="Joshi A."/>
            <person name="Thite S.V."/>
            <person name="Joseph N."/>
            <person name="Dhotre D."/>
            <person name="Moorthy M."/>
            <person name="Shouche Y.S."/>
        </authorList>
    </citation>
    <scope>NUCLEOTIDE SEQUENCE [LARGE SCALE GENOMIC DNA]</scope>
    <source>
        <strain evidence="17 18">MEB193</strain>
    </source>
</reference>
<dbReference type="EC" id="2.7.7.7" evidence="15"/>
<comment type="function">
    <text evidence="15">Poorly processive, error-prone DNA polymerase involved in untargeted mutagenesis. Copies undamaged DNA at stalled replication forks, which arise in vivo from mismatched or misaligned primer ends. These misaligned primers can be extended by PolIV. Exhibits no 3'-5' exonuclease (proofreading) activity. May be involved in translesional synthesis, in conjunction with the beta clamp from PolIII.</text>
</comment>
<dbReference type="InterPro" id="IPR022880">
    <property type="entry name" value="DNApol_IV"/>
</dbReference>
<evidence type="ECO:0000256" key="6">
    <source>
        <dbReference type="ARBA" id="ARBA00022695"/>
    </source>
</evidence>
<dbReference type="FunFam" id="3.40.1170.60:FF:000001">
    <property type="entry name" value="DNA polymerase IV"/>
    <property type="match status" value="1"/>
</dbReference>
<comment type="subcellular location">
    <subcellularLocation>
        <location evidence="1 15">Cytoplasm</location>
    </subcellularLocation>
</comment>
<dbReference type="SUPFAM" id="SSF100879">
    <property type="entry name" value="Lesion bypass DNA polymerase (Y-family), little finger domain"/>
    <property type="match status" value="1"/>
</dbReference>
<dbReference type="PANTHER" id="PTHR11076">
    <property type="entry name" value="DNA REPAIR POLYMERASE UMUC / TRANSFERASE FAMILY MEMBER"/>
    <property type="match status" value="1"/>
</dbReference>
<dbReference type="InterPro" id="IPR050116">
    <property type="entry name" value="DNA_polymerase-Y"/>
</dbReference>
<sequence>MRKIIHLDCDCFFAAVEILDHPEWADIPLAVGGRVEQRGVIATCNYPARAYGVHSAMSSARALKLCPQLKLVAGNMARYRQVAEQIFAIYRQYSRYLEPVSIDEAYLDVTESPLLGGSATRIAEAIRQQVKKEVGITVSAGVAQNKFLAKVASDWNKPDGLFVVDPRYQAEFVAQLPVKKIPGVGPRTQEKLLSLGVSRCAELQRLPKQELVRLFGRFGERLEQLARGEDHRELRLNREAKSVSTEHTFSQDLPDLAACSAQLDSLLQDLERRFRKHREPKQIIGVFVKMKFFDFSQTTAETRSSQTHPSLFLALMAEAWSRGQMPVRLLGVGYRLAPRQEEAACFQQMSLFDSLTSA</sequence>
<dbReference type="GO" id="GO:0042276">
    <property type="term" value="P:error-prone translesion synthesis"/>
    <property type="evidence" value="ECO:0007669"/>
    <property type="project" value="TreeGrafter"/>
</dbReference>
<evidence type="ECO:0000256" key="11">
    <source>
        <dbReference type="ARBA" id="ARBA00022932"/>
    </source>
</evidence>
<dbReference type="Pfam" id="PF21999">
    <property type="entry name" value="IMS_HHH_1"/>
    <property type="match status" value="1"/>
</dbReference>
<dbReference type="GO" id="GO:0005829">
    <property type="term" value="C:cytosol"/>
    <property type="evidence" value="ECO:0007669"/>
    <property type="project" value="TreeGrafter"/>
</dbReference>